<dbReference type="InterPro" id="IPR000531">
    <property type="entry name" value="Beta-barrel_TonB"/>
</dbReference>
<keyword evidence="9 10" id="KW-0998">Cell outer membrane</keyword>
<evidence type="ECO:0000256" key="11">
    <source>
        <dbReference type="RuleBase" id="RU003357"/>
    </source>
</evidence>
<dbReference type="EMBL" id="CP001635">
    <property type="protein sequence ID" value="ACS18753.1"/>
    <property type="molecule type" value="Genomic_DNA"/>
</dbReference>
<protein>
    <submittedName>
        <fullName evidence="15">TonB-dependent siderophore receptor</fullName>
    </submittedName>
</protein>
<dbReference type="AlphaFoldDB" id="C5CWJ8"/>
<evidence type="ECO:0000256" key="8">
    <source>
        <dbReference type="ARBA" id="ARBA00023170"/>
    </source>
</evidence>
<dbReference type="InterPro" id="IPR012910">
    <property type="entry name" value="Plug_dom"/>
</dbReference>
<dbReference type="Pfam" id="PF00593">
    <property type="entry name" value="TonB_dep_Rec_b-barrel"/>
    <property type="match status" value="1"/>
</dbReference>
<name>C5CWJ8_VARPS</name>
<dbReference type="InterPro" id="IPR010105">
    <property type="entry name" value="TonB_sidphr_rcpt"/>
</dbReference>
<dbReference type="GO" id="GO:0015891">
    <property type="term" value="P:siderophore transport"/>
    <property type="evidence" value="ECO:0007669"/>
    <property type="project" value="InterPro"/>
</dbReference>
<feature type="chain" id="PRO_5002950058" evidence="12">
    <location>
        <begin position="24"/>
        <end position="704"/>
    </location>
</feature>
<dbReference type="STRING" id="543728.Vapar_2118"/>
<dbReference type="InterPro" id="IPR036942">
    <property type="entry name" value="Beta-barrel_TonB_sf"/>
</dbReference>
<dbReference type="SUPFAM" id="SSF56935">
    <property type="entry name" value="Porins"/>
    <property type="match status" value="1"/>
</dbReference>
<keyword evidence="6 11" id="KW-0798">TonB box</keyword>
<dbReference type="KEGG" id="vap:Vapar_2118"/>
<dbReference type="GO" id="GO:0009279">
    <property type="term" value="C:cell outer membrane"/>
    <property type="evidence" value="ECO:0007669"/>
    <property type="project" value="UniProtKB-SubCell"/>
</dbReference>
<evidence type="ECO:0000313" key="15">
    <source>
        <dbReference type="EMBL" id="ACS18753.1"/>
    </source>
</evidence>
<evidence type="ECO:0000259" key="14">
    <source>
        <dbReference type="Pfam" id="PF07715"/>
    </source>
</evidence>
<evidence type="ECO:0000256" key="9">
    <source>
        <dbReference type="ARBA" id="ARBA00023237"/>
    </source>
</evidence>
<evidence type="ECO:0000256" key="4">
    <source>
        <dbReference type="ARBA" id="ARBA00022452"/>
    </source>
</evidence>
<keyword evidence="7 10" id="KW-0472">Membrane</keyword>
<dbReference type="HOGENOM" id="CLU_008287_9_2_4"/>
<keyword evidence="8 15" id="KW-0675">Receptor</keyword>
<evidence type="ECO:0000256" key="10">
    <source>
        <dbReference type="PROSITE-ProRule" id="PRU01360"/>
    </source>
</evidence>
<dbReference type="NCBIfam" id="TIGR01783">
    <property type="entry name" value="TonB-siderophor"/>
    <property type="match status" value="1"/>
</dbReference>
<evidence type="ECO:0000256" key="6">
    <source>
        <dbReference type="ARBA" id="ARBA00023077"/>
    </source>
</evidence>
<dbReference type="InterPro" id="IPR037066">
    <property type="entry name" value="Plug_dom_sf"/>
</dbReference>
<dbReference type="PANTHER" id="PTHR32552">
    <property type="entry name" value="FERRICHROME IRON RECEPTOR-RELATED"/>
    <property type="match status" value="1"/>
</dbReference>
<evidence type="ECO:0000259" key="13">
    <source>
        <dbReference type="Pfam" id="PF00593"/>
    </source>
</evidence>
<dbReference type="Gene3D" id="2.170.130.10">
    <property type="entry name" value="TonB-dependent receptor, plug domain"/>
    <property type="match status" value="1"/>
</dbReference>
<sequence precursor="true">MKKTIFPLALGAAFPWLATTAHAADEQQPALPAVSVTATRDSGLGAPVATGSNLGITALQTPASVGTITREQLEQRGDASVVEAVTRSTGISSLAHPGNGGSSLAARGFTDSTSVMRLYDGTRQYGGLGVTFPFDTWSLDRIEVLRGPASVIYGDGAIGGVVNVIPKKPHRGPIENEVQTTIGTDNTRRLGFGSGGAINDKLSYRLDVSGDRSDGWVDSGDSRNRAFSGAVQLDVSPEFSLRLSHAEGRQNPMRYFGTPLVNGQQLPALREKNYNVGDSTIQYQDRWTELAAQWTPSADTTVRSRLYRIDSQRYWRNAESYAYNPRTGLIDRSGNTQIRHDQSQTGNTTDATFKGTLFGLKNQASVGFDINSSSFTHTNNTYVGSSPSVDPLNPTPGYFASSVPFIPRYRNEARQSAVFAEDRLELSDRWSLVAGLRHDHARISRRDLVAGTAAFGKSFSHTGWRIGTVFEIVPNLVLYAQYAKAADPVSGLLMLSPANSKFDLATGKQAEVGVKQTFWDQRGEWSLAAYHITKNNLVTRDPSNPSQSIQVGERSSRGLEANVAMAFASGWQLDANAAVLRARYDDFSEAVRGVAVSRAGNVPTDVPERLANVWVSWNFLPKWTLSSGLRYVGKRYADTANTLTLPAYTTTDLALRWQVTPDTTVTLRGFNVFNKRYYTTAYYTNTQWFVGEGRRVELTAHHRF</sequence>
<dbReference type="Gene3D" id="2.40.170.20">
    <property type="entry name" value="TonB-dependent receptor, beta-barrel domain"/>
    <property type="match status" value="1"/>
</dbReference>
<gene>
    <name evidence="15" type="ordered locus">Vapar_2118</name>
</gene>
<organism evidence="15">
    <name type="scientific">Variovorax paradoxus (strain S110)</name>
    <dbReference type="NCBI Taxonomy" id="543728"/>
    <lineage>
        <taxon>Bacteria</taxon>
        <taxon>Pseudomonadati</taxon>
        <taxon>Pseudomonadota</taxon>
        <taxon>Betaproteobacteria</taxon>
        <taxon>Burkholderiales</taxon>
        <taxon>Comamonadaceae</taxon>
        <taxon>Variovorax</taxon>
    </lineage>
</organism>
<reference evidence="15" key="1">
    <citation type="submission" date="2009-06" db="EMBL/GenBank/DDBJ databases">
        <title>Complete sequence of chromosome 1 of Variovorax paradoxus S110.</title>
        <authorList>
            <consortium name="US DOE Joint Genome Institute"/>
            <person name="Lucas S."/>
            <person name="Copeland A."/>
            <person name="Lapidus A."/>
            <person name="Glavina del Rio T."/>
            <person name="Tice H."/>
            <person name="Bruce D."/>
            <person name="Goodwin L."/>
            <person name="Pitluck S."/>
            <person name="Chertkov O."/>
            <person name="Brettin T."/>
            <person name="Detter J.C."/>
            <person name="Han C."/>
            <person name="Larimer F."/>
            <person name="Land M."/>
            <person name="Hauser L."/>
            <person name="Kyrpides N."/>
            <person name="Ovchinnikova G."/>
            <person name="Orwin P."/>
            <person name="Leadbetter J.R."/>
            <person name="Spain J.C."/>
            <person name="Han J.I."/>
        </authorList>
    </citation>
    <scope>NUCLEOTIDE SEQUENCE</scope>
    <source>
        <strain evidence="15">S110</strain>
    </source>
</reference>
<comment type="similarity">
    <text evidence="2 10 11">Belongs to the TonB-dependent receptor family.</text>
</comment>
<dbReference type="eggNOG" id="COG4774">
    <property type="taxonomic scope" value="Bacteria"/>
</dbReference>
<dbReference type="InterPro" id="IPR039426">
    <property type="entry name" value="TonB-dep_rcpt-like"/>
</dbReference>
<accession>C5CWJ8</accession>
<dbReference type="GO" id="GO:0015344">
    <property type="term" value="F:siderophore uptake transmembrane transporter activity"/>
    <property type="evidence" value="ECO:0007669"/>
    <property type="project" value="TreeGrafter"/>
</dbReference>
<dbReference type="GO" id="GO:0038023">
    <property type="term" value="F:signaling receptor activity"/>
    <property type="evidence" value="ECO:0007669"/>
    <property type="project" value="InterPro"/>
</dbReference>
<dbReference type="OrthoDB" id="127311at2"/>
<feature type="domain" description="TonB-dependent receptor plug" evidence="14">
    <location>
        <begin position="59"/>
        <end position="161"/>
    </location>
</feature>
<dbReference type="PANTHER" id="PTHR32552:SF84">
    <property type="entry name" value="TONB-DEPENDENT RECEPTOR-RELATED"/>
    <property type="match status" value="1"/>
</dbReference>
<keyword evidence="5 10" id="KW-0812">Transmembrane</keyword>
<evidence type="ECO:0000256" key="7">
    <source>
        <dbReference type="ARBA" id="ARBA00023136"/>
    </source>
</evidence>
<evidence type="ECO:0000256" key="2">
    <source>
        <dbReference type="ARBA" id="ARBA00009810"/>
    </source>
</evidence>
<proteinExistence type="inferred from homology"/>
<keyword evidence="3 10" id="KW-0813">Transport</keyword>
<dbReference type="PROSITE" id="PS52016">
    <property type="entry name" value="TONB_DEPENDENT_REC_3"/>
    <property type="match status" value="1"/>
</dbReference>
<feature type="signal peptide" evidence="12">
    <location>
        <begin position="1"/>
        <end position="23"/>
    </location>
</feature>
<evidence type="ECO:0000256" key="3">
    <source>
        <dbReference type="ARBA" id="ARBA00022448"/>
    </source>
</evidence>
<feature type="domain" description="TonB-dependent receptor-like beta-barrel" evidence="13">
    <location>
        <begin position="268"/>
        <end position="672"/>
    </location>
</feature>
<keyword evidence="4 10" id="KW-1134">Transmembrane beta strand</keyword>
<evidence type="ECO:0000256" key="5">
    <source>
        <dbReference type="ARBA" id="ARBA00022692"/>
    </source>
</evidence>
<dbReference type="Pfam" id="PF07715">
    <property type="entry name" value="Plug"/>
    <property type="match status" value="1"/>
</dbReference>
<keyword evidence="12" id="KW-0732">Signal</keyword>
<evidence type="ECO:0000256" key="12">
    <source>
        <dbReference type="SAM" id="SignalP"/>
    </source>
</evidence>
<dbReference type="CDD" id="cd01347">
    <property type="entry name" value="ligand_gated_channel"/>
    <property type="match status" value="1"/>
</dbReference>
<comment type="subcellular location">
    <subcellularLocation>
        <location evidence="1 10">Cell outer membrane</location>
        <topology evidence="1 10">Multi-pass membrane protein</topology>
    </subcellularLocation>
</comment>
<evidence type="ECO:0000256" key="1">
    <source>
        <dbReference type="ARBA" id="ARBA00004571"/>
    </source>
</evidence>